<accession>A0A2C6DS93</accession>
<sequence>MAALLRWSKDSKRSLFERVRAKANRDDYSVSTDPLLSIKLNLTRILNTRPGSSQSTKEIGVIDLNDATQTSTELNITICKSIKDCIEKFEPRISTATVTPRVNNHDPLTMLFDITATIQNEQGSTNVEFQLRLDNERHYLLDI</sequence>
<keyword evidence="4" id="KW-1185">Reference proteome</keyword>
<name>A0A2C6DS93_9GAMM</name>
<dbReference type="Gene3D" id="3.10.450.40">
    <property type="match status" value="1"/>
</dbReference>
<reference evidence="3 5" key="3">
    <citation type="submission" date="2019-03" db="EMBL/GenBank/DDBJ databases">
        <authorList>
            <consortium name="Pathogen Informatics"/>
        </authorList>
    </citation>
    <scope>NUCLEOTIDE SEQUENCE [LARGE SCALE GENOMIC DNA]</scope>
    <source>
        <strain evidence="3 5">NCTC12282</strain>
    </source>
</reference>
<dbReference type="EMBL" id="PDDX01000001">
    <property type="protein sequence ID" value="PHI31681.1"/>
    <property type="molecule type" value="Genomic_DNA"/>
</dbReference>
<evidence type="ECO:0000313" key="5">
    <source>
        <dbReference type="Proteomes" id="UP000373449"/>
    </source>
</evidence>
<reference evidence="2" key="1">
    <citation type="submission" date="2017-09" db="EMBL/GenBank/DDBJ databases">
        <title>FDA dAtabase for Regulatory Grade micrObial Sequences (FDA-ARGOS): Supporting development and validation of Infectious Disease Dx tests.</title>
        <authorList>
            <person name="Minogue T."/>
            <person name="Wolcott M."/>
            <person name="Wasieloski L."/>
            <person name="Aguilar W."/>
            <person name="Moore D."/>
            <person name="Tallon L.J."/>
            <person name="Sadzewicz L."/>
            <person name="Ott S."/>
            <person name="Zhao X."/>
            <person name="Nagaraj S."/>
            <person name="Vavikolanu K."/>
            <person name="Aluvathingal J."/>
            <person name="Nadendla S."/>
            <person name="Sichtig H."/>
        </authorList>
    </citation>
    <scope>NUCLEOTIDE SEQUENCE</scope>
    <source>
        <strain evidence="2">FDAARGOS_387</strain>
    </source>
</reference>
<dbReference type="OrthoDB" id="119583at2"/>
<dbReference type="InterPro" id="IPR017737">
    <property type="entry name" value="TssE1-like"/>
</dbReference>
<evidence type="ECO:0000313" key="2">
    <source>
        <dbReference type="EMBL" id="PHI31681.1"/>
    </source>
</evidence>
<dbReference type="STRING" id="1111728.GCA_000427805_01478"/>
<dbReference type="PANTHER" id="PTHR38595:SF2">
    <property type="entry name" value="TYPE VI SECRETION SYSTEM BASEPLATE SUBUNIT TSSE"/>
    <property type="match status" value="1"/>
</dbReference>
<dbReference type="InterPro" id="IPR053176">
    <property type="entry name" value="T6SS_TssE1-like"/>
</dbReference>
<organism evidence="2 4">
    <name type="scientific">Budvicia aquatica</name>
    <dbReference type="NCBI Taxonomy" id="82979"/>
    <lineage>
        <taxon>Bacteria</taxon>
        <taxon>Pseudomonadati</taxon>
        <taxon>Pseudomonadota</taxon>
        <taxon>Gammaproteobacteria</taxon>
        <taxon>Enterobacterales</taxon>
        <taxon>Budviciaceae</taxon>
        <taxon>Budvicia</taxon>
    </lineage>
</organism>
<dbReference type="SUPFAM" id="SSF160719">
    <property type="entry name" value="gpW/gp25-like"/>
    <property type="match status" value="1"/>
</dbReference>
<feature type="domain" description="IraD/Gp25-like" evidence="1">
    <location>
        <begin position="37"/>
        <end position="121"/>
    </location>
</feature>
<evidence type="ECO:0000313" key="4">
    <source>
        <dbReference type="Proteomes" id="UP000224974"/>
    </source>
</evidence>
<evidence type="ECO:0000259" key="1">
    <source>
        <dbReference type="Pfam" id="PF04965"/>
    </source>
</evidence>
<reference evidence="4" key="2">
    <citation type="submission" date="2017-09" db="EMBL/GenBank/DDBJ databases">
        <title>FDA dAtabase for Regulatory Grade micrObial Sequences (FDA-ARGOS): Supporting development and validation of Infectious Disease Dx tests.</title>
        <authorList>
            <person name="Minogue T."/>
            <person name="Wolcott M."/>
            <person name="Wasieloski L."/>
            <person name="Aguilar W."/>
            <person name="Moore D."/>
            <person name="Tallon L."/>
            <person name="Sadzewicz L."/>
            <person name="Ott S."/>
            <person name="Zhao X."/>
            <person name="Nagaraj S."/>
            <person name="Vavikolanu K."/>
            <person name="Aluvathingal J."/>
            <person name="Nadendla S."/>
            <person name="Sichtig H."/>
        </authorList>
    </citation>
    <scope>NUCLEOTIDE SEQUENCE [LARGE SCALE GENOMIC DNA]</scope>
    <source>
        <strain evidence="4">FDAARGOS_387</strain>
    </source>
</reference>
<dbReference type="EMBL" id="CAADJA010000002">
    <property type="protein sequence ID" value="VFS52414.1"/>
    <property type="molecule type" value="Genomic_DNA"/>
</dbReference>
<gene>
    <name evidence="2" type="ORF">CRN84_21275</name>
    <name evidence="3" type="ORF">NCTC12282_05821</name>
</gene>
<proteinExistence type="predicted"/>
<dbReference type="NCBIfam" id="TIGR03357">
    <property type="entry name" value="VI_zyme"/>
    <property type="match status" value="1"/>
</dbReference>
<dbReference type="Proteomes" id="UP000373449">
    <property type="component" value="Unassembled WGS sequence"/>
</dbReference>
<dbReference type="AlphaFoldDB" id="A0A2C6DS93"/>
<dbReference type="Proteomes" id="UP000224974">
    <property type="component" value="Unassembled WGS sequence"/>
</dbReference>
<dbReference type="Pfam" id="PF04965">
    <property type="entry name" value="GPW_gp25"/>
    <property type="match status" value="1"/>
</dbReference>
<evidence type="ECO:0000313" key="3">
    <source>
        <dbReference type="EMBL" id="VFS52414.1"/>
    </source>
</evidence>
<dbReference type="RefSeq" id="WP_029094498.1">
    <property type="nucleotide sequence ID" value="NZ_CAADJA010000002.1"/>
</dbReference>
<dbReference type="InterPro" id="IPR007048">
    <property type="entry name" value="IraD/Gp25-like"/>
</dbReference>
<protein>
    <submittedName>
        <fullName evidence="2">Type VI secretion system baseplate subunit TssE</fullName>
    </submittedName>
    <submittedName>
        <fullName evidence="3">Type VI secretion system lysozyme-like protein</fullName>
    </submittedName>
</protein>
<dbReference type="PANTHER" id="PTHR38595">
    <property type="entry name" value="CYTOPLASMIC PROTEIN-RELATED"/>
    <property type="match status" value="1"/>
</dbReference>